<dbReference type="OrthoDB" id="62798at2759"/>
<evidence type="ECO:0000256" key="5">
    <source>
        <dbReference type="ARBA" id="ARBA00022481"/>
    </source>
</evidence>
<evidence type="ECO:0000256" key="9">
    <source>
        <dbReference type="ARBA" id="ARBA00022801"/>
    </source>
</evidence>
<dbReference type="AlphaFoldDB" id="A0A7K6QZ39"/>
<dbReference type="GO" id="GO:0017124">
    <property type="term" value="F:SH3 domain binding"/>
    <property type="evidence" value="ECO:0007669"/>
    <property type="project" value="UniProtKB-KW"/>
</dbReference>
<dbReference type="GO" id="GO:0004445">
    <property type="term" value="F:inositol-polyphosphate 5-phosphatase activity"/>
    <property type="evidence" value="ECO:0007669"/>
    <property type="project" value="UniProtKB-EC"/>
</dbReference>
<comment type="catalytic activity">
    <reaction evidence="13">
        <text>1D-myo-inositol 1,3,4,5-tetrakisphosphate + H2O = 1D-myo-inositol 1,3,4-trisphosphate + phosphate</text>
        <dbReference type="Rhea" id="RHEA:11392"/>
        <dbReference type="ChEBI" id="CHEBI:15377"/>
        <dbReference type="ChEBI" id="CHEBI:43474"/>
        <dbReference type="ChEBI" id="CHEBI:57895"/>
        <dbReference type="ChEBI" id="CHEBI:58414"/>
        <dbReference type="EC" id="3.1.3.56"/>
    </reaction>
    <physiologicalReaction direction="left-to-right" evidence="13">
        <dbReference type="Rhea" id="RHEA:11393"/>
    </physiologicalReaction>
</comment>
<sequence>PRQRPAGLPSPRRARRSGERCCPRQSPVTTSRPGRSPPCPASPHCPRPCPATPVLPCSSFVIPSITVVTWNVGTAMPPNDVTSLLHLNTGETNNMDMIAIGLQEVNSKINKRLKDALFTDQWSELFMDVLSPFHFILVSTVRMQGVILLVFAKYYHLPFLQDIQTDCTRTGLGGYWGNKGGVSVRLSIFGHMVCFLNCHLPAHLEKAEQRKEDFATILHMQQFEGPVANGILDHDLVFWFGDLNFRIESLDICFVKYAIDSNVLSQLWEKDQLNIAKTTWPVLRGFQEGPLNFPPTFKFDVGTNKYDSSAKKRKPAWTDRILWKIKPLSKELGTGGHQPSQGVLSVSQLCYCSHMEYTVSDHKPVAAIFAVQFASKVDKPLVEIYVADEWSRPEQAVVRYKMAVGFHRSSWDWIGLYRVGFRHPKDYVSYVWARSDDGERCLEKQLSGISGLQVMFSEEALPKGNGEYILGYYSNTSSSIAGVTEPFQISLPRSEEGSSSTDSSGSSSEEDDSTLVLLAPKSRSPSPGKMKRHRSRSPSLAKFQGLILRPSSRDRVTSRSPSPQSRRSLPRDIPTIHLPQGELGHRGVKSKELGQAAECPEGSSFYQTVKEQGGPRRISADSPLARADPRNLGLLPALRLETIDQALGRWRESADQGYYPCRRMSPTSPSGSDTSPQERHSP</sequence>
<dbReference type="FunFam" id="2.60.40.2840:FF:000003">
    <property type="entry name" value="Phosphatidylinositol 4,5-bisphosphate 5-phosphatase A"/>
    <property type="match status" value="1"/>
</dbReference>
<feature type="compositionally biased region" description="Low complexity" evidence="19">
    <location>
        <begin position="497"/>
        <end position="507"/>
    </location>
</feature>
<evidence type="ECO:0000256" key="18">
    <source>
        <dbReference type="ARBA" id="ARBA00080358"/>
    </source>
</evidence>
<dbReference type="Gene3D" id="3.60.10.10">
    <property type="entry name" value="Endonuclease/exonuclease/phosphatase"/>
    <property type="match status" value="1"/>
</dbReference>
<dbReference type="InterPro" id="IPR000300">
    <property type="entry name" value="IPPc"/>
</dbReference>
<dbReference type="Pfam" id="PF17751">
    <property type="entry name" value="SKICH"/>
    <property type="match status" value="1"/>
</dbReference>
<evidence type="ECO:0000256" key="2">
    <source>
        <dbReference type="ARBA" id="ARBA00005910"/>
    </source>
</evidence>
<accession>A0A7K6QZ39</accession>
<feature type="compositionally biased region" description="Low complexity" evidence="19">
    <location>
        <begin position="558"/>
        <end position="567"/>
    </location>
</feature>
<dbReference type="EMBL" id="VZRZ01006188">
    <property type="protein sequence ID" value="NWW79033.1"/>
    <property type="molecule type" value="Genomic_DNA"/>
</dbReference>
<evidence type="ECO:0000256" key="7">
    <source>
        <dbReference type="ARBA" id="ARBA00022553"/>
    </source>
</evidence>
<comment type="caution">
    <text evidence="21">The sequence shown here is derived from an EMBL/GenBank/DDBJ whole genome shotgun (WGS) entry which is preliminary data.</text>
</comment>
<dbReference type="GO" id="GO:0005737">
    <property type="term" value="C:cytoplasm"/>
    <property type="evidence" value="ECO:0007669"/>
    <property type="project" value="UniProtKB-SubCell"/>
</dbReference>
<evidence type="ECO:0000256" key="10">
    <source>
        <dbReference type="ARBA" id="ARBA00023036"/>
    </source>
</evidence>
<feature type="compositionally biased region" description="Low complexity" evidence="19">
    <location>
        <begin position="665"/>
        <end position="675"/>
    </location>
</feature>
<proteinExistence type="inferred from homology"/>
<comment type="similarity">
    <text evidence="2">Belongs to the inositol 1,4,5-trisphosphate 5-phosphatase type II family.</text>
</comment>
<dbReference type="CDD" id="cd09094">
    <property type="entry name" value="INPP5c_INPP5J-like"/>
    <property type="match status" value="1"/>
</dbReference>
<evidence type="ECO:0000313" key="22">
    <source>
        <dbReference type="Proteomes" id="UP000580879"/>
    </source>
</evidence>
<dbReference type="InterPro" id="IPR036691">
    <property type="entry name" value="Endo/exonu/phosph_ase_sf"/>
</dbReference>
<feature type="compositionally biased region" description="Pro residues" evidence="19">
    <location>
        <begin position="35"/>
        <end position="45"/>
    </location>
</feature>
<feature type="non-terminal residue" evidence="21">
    <location>
        <position position="1"/>
    </location>
</feature>
<evidence type="ECO:0000256" key="14">
    <source>
        <dbReference type="ARBA" id="ARBA00059259"/>
    </source>
</evidence>
<dbReference type="GO" id="GO:0046856">
    <property type="term" value="P:phosphatidylinositol dephosphorylation"/>
    <property type="evidence" value="ECO:0007669"/>
    <property type="project" value="InterPro"/>
</dbReference>
<evidence type="ECO:0000256" key="11">
    <source>
        <dbReference type="ARBA" id="ARBA00050516"/>
    </source>
</evidence>
<dbReference type="SUPFAM" id="SSF56219">
    <property type="entry name" value="DNase I-like"/>
    <property type="match status" value="1"/>
</dbReference>
<organism evidence="21 22">
    <name type="scientific">Climacteris rufus</name>
    <name type="common">rufous treecreeper</name>
    <dbReference type="NCBI Taxonomy" id="47695"/>
    <lineage>
        <taxon>Eukaryota</taxon>
        <taxon>Metazoa</taxon>
        <taxon>Chordata</taxon>
        <taxon>Craniata</taxon>
        <taxon>Vertebrata</taxon>
        <taxon>Euteleostomi</taxon>
        <taxon>Archelosauria</taxon>
        <taxon>Archosauria</taxon>
        <taxon>Dinosauria</taxon>
        <taxon>Saurischia</taxon>
        <taxon>Theropoda</taxon>
        <taxon>Coelurosauria</taxon>
        <taxon>Aves</taxon>
        <taxon>Neognathae</taxon>
        <taxon>Neoaves</taxon>
        <taxon>Telluraves</taxon>
        <taxon>Australaves</taxon>
        <taxon>Passeriformes</taxon>
        <taxon>Climacteridae</taxon>
        <taxon>Climacteris</taxon>
    </lineage>
</organism>
<dbReference type="Pfam" id="PF22669">
    <property type="entry name" value="Exo_endo_phos2"/>
    <property type="match status" value="1"/>
</dbReference>
<comment type="catalytic activity">
    <reaction evidence="11">
        <text>a 1,2-diacyl-sn-glycero-3-phospho-(1D-myo-inositol-4,5-bisphosphate) + H2O = a 1,2-diacyl-sn-glycero-3-phospho-(1D-myo-inositol 4-phosphate) + phosphate</text>
        <dbReference type="Rhea" id="RHEA:22764"/>
        <dbReference type="ChEBI" id="CHEBI:15377"/>
        <dbReference type="ChEBI" id="CHEBI:43474"/>
        <dbReference type="ChEBI" id="CHEBI:58178"/>
        <dbReference type="ChEBI" id="CHEBI:58456"/>
        <dbReference type="EC" id="3.1.3.36"/>
    </reaction>
    <physiologicalReaction direction="left-to-right" evidence="11">
        <dbReference type="Rhea" id="RHEA:22765"/>
    </physiologicalReaction>
</comment>
<evidence type="ECO:0000259" key="20">
    <source>
        <dbReference type="SMART" id="SM00128"/>
    </source>
</evidence>
<reference evidence="21 22" key="1">
    <citation type="submission" date="2019-09" db="EMBL/GenBank/DDBJ databases">
        <title>Bird 10,000 Genomes (B10K) Project - Family phase.</title>
        <authorList>
            <person name="Zhang G."/>
        </authorList>
    </citation>
    <scope>NUCLEOTIDE SEQUENCE [LARGE SCALE GENOMIC DNA]</scope>
    <source>
        <strain evidence="21">B10K-DU-029-53</strain>
    </source>
</reference>
<keyword evidence="7" id="KW-0597">Phosphoprotein</keyword>
<evidence type="ECO:0000256" key="4">
    <source>
        <dbReference type="ARBA" id="ARBA00013044"/>
    </source>
</evidence>
<keyword evidence="9" id="KW-0378">Hydrolase</keyword>
<dbReference type="InterPro" id="IPR041611">
    <property type="entry name" value="SKICH"/>
</dbReference>
<dbReference type="EC" id="3.1.3.56" evidence="3"/>
<keyword evidence="10" id="KW-0729">SH3-binding</keyword>
<dbReference type="SMART" id="SM00128">
    <property type="entry name" value="IPPc"/>
    <property type="match status" value="1"/>
</dbReference>
<evidence type="ECO:0000256" key="6">
    <source>
        <dbReference type="ARBA" id="ARBA00022490"/>
    </source>
</evidence>
<dbReference type="GO" id="GO:0004439">
    <property type="term" value="F:phosphatidylinositol-4,5-bisphosphate 5-phosphatase activity"/>
    <property type="evidence" value="ECO:0007669"/>
    <property type="project" value="UniProtKB-EC"/>
</dbReference>
<comment type="function">
    <text evidence="14">Inositol 5-phosphatase, which converts inositol 1,4,5-trisphosphate to inositol 1,4-bisphosphate. Also converts phosphatidylinositol 4,5-bisphosphate to phosphatidylinositol 4-phosphate and inositol 1,3,4,5-tetrakisphosphate to inositol 1,3,4-trisphosphate in vitro. May be involved in modulation of the function of inositol and phosphatidylinositol polyphosphate-binding proteins that are present at membranes ruffles.</text>
</comment>
<dbReference type="Proteomes" id="UP000580879">
    <property type="component" value="Unassembled WGS sequence"/>
</dbReference>
<evidence type="ECO:0000256" key="19">
    <source>
        <dbReference type="SAM" id="MobiDB-lite"/>
    </source>
</evidence>
<comment type="subcellular location">
    <subcellularLocation>
        <location evidence="1">Cytoplasm</location>
    </subcellularLocation>
</comment>
<dbReference type="GO" id="GO:0005886">
    <property type="term" value="C:plasma membrane"/>
    <property type="evidence" value="ECO:0007669"/>
    <property type="project" value="TreeGrafter"/>
</dbReference>
<dbReference type="GO" id="GO:0034485">
    <property type="term" value="F:phosphatidylinositol-3,4,5-trisphosphate 5-phosphatase activity"/>
    <property type="evidence" value="ECO:0007669"/>
    <property type="project" value="TreeGrafter"/>
</dbReference>
<dbReference type="EC" id="3.1.3.36" evidence="4"/>
<dbReference type="Gene3D" id="2.60.40.2840">
    <property type="match status" value="1"/>
</dbReference>
<evidence type="ECO:0000256" key="15">
    <source>
        <dbReference type="ARBA" id="ARBA00067189"/>
    </source>
</evidence>
<name>A0A7K6QZ39_9PASS</name>
<evidence type="ECO:0000256" key="1">
    <source>
        <dbReference type="ARBA" id="ARBA00004496"/>
    </source>
</evidence>
<dbReference type="InterPro" id="IPR046985">
    <property type="entry name" value="IP5"/>
</dbReference>
<dbReference type="PANTHER" id="PTHR11200:SF127">
    <property type="entry name" value="PHOSPHATIDYLINOSITOL 4,5-BISPHOSPHATE 5-PHOSPHATASE A"/>
    <property type="match status" value="1"/>
</dbReference>
<gene>
    <name evidence="21" type="primary">Inpp5j</name>
    <name evidence="21" type="ORF">CLIRUF_R10070</name>
</gene>
<dbReference type="GO" id="GO:0001726">
    <property type="term" value="C:ruffle"/>
    <property type="evidence" value="ECO:0007669"/>
    <property type="project" value="TreeGrafter"/>
</dbReference>
<dbReference type="FunFam" id="3.60.10.10:FF:000013">
    <property type="entry name" value="Phosphatidylinositol 4,5-bisphosphate 5-phosphatase A"/>
    <property type="match status" value="1"/>
</dbReference>
<keyword evidence="6" id="KW-0963">Cytoplasm</keyword>
<feature type="domain" description="Inositol polyphosphate-related phosphatase" evidence="20">
    <location>
        <begin position="64"/>
        <end position="378"/>
    </location>
</feature>
<protein>
    <recommendedName>
        <fullName evidence="15">Phosphatidylinositol 4,5-bisphosphate 5-phosphatase A</fullName>
        <ecNumber evidence="4">3.1.3.36</ecNumber>
        <ecNumber evidence="3">3.1.3.56</ecNumber>
    </recommendedName>
    <alternativeName>
        <fullName evidence="16">Inositol polyphosphate 5-phosphatase J</fullName>
    </alternativeName>
    <alternativeName>
        <fullName evidence="18">Phosphatidylinositol 1,3,4,5-tetrakisphosphate 5-phosphatase</fullName>
    </alternativeName>
    <alternativeName>
        <fullName evidence="17">Phosphatidylinositol 1,4,5-trisphosphate 5-phosphatase</fullName>
    </alternativeName>
</protein>
<evidence type="ECO:0000256" key="12">
    <source>
        <dbReference type="ARBA" id="ARBA00051894"/>
    </source>
</evidence>
<keyword evidence="5" id="KW-0488">Methylation</keyword>
<feature type="non-terminal residue" evidence="21">
    <location>
        <position position="682"/>
    </location>
</feature>
<keyword evidence="22" id="KW-1185">Reference proteome</keyword>
<feature type="region of interest" description="Disordered" evidence="19">
    <location>
        <begin position="1"/>
        <end position="45"/>
    </location>
</feature>
<evidence type="ECO:0000313" key="21">
    <source>
        <dbReference type="EMBL" id="NWW79033.1"/>
    </source>
</evidence>
<dbReference type="PANTHER" id="PTHR11200">
    <property type="entry name" value="INOSITOL 5-PHOSPHATASE"/>
    <property type="match status" value="1"/>
</dbReference>
<evidence type="ECO:0000256" key="13">
    <source>
        <dbReference type="ARBA" id="ARBA00052071"/>
    </source>
</evidence>
<feature type="region of interest" description="Disordered" evidence="19">
    <location>
        <begin position="490"/>
        <end position="575"/>
    </location>
</feature>
<evidence type="ECO:0000256" key="3">
    <source>
        <dbReference type="ARBA" id="ARBA00012997"/>
    </source>
</evidence>
<evidence type="ECO:0000256" key="17">
    <source>
        <dbReference type="ARBA" id="ARBA00080251"/>
    </source>
</evidence>
<feature type="region of interest" description="Disordered" evidence="19">
    <location>
        <begin position="652"/>
        <end position="682"/>
    </location>
</feature>
<keyword evidence="8" id="KW-0677">Repeat</keyword>
<evidence type="ECO:0000256" key="16">
    <source>
        <dbReference type="ARBA" id="ARBA00075782"/>
    </source>
</evidence>
<comment type="catalytic activity">
    <reaction evidence="12">
        <text>1D-myo-inositol 1,4,5-trisphosphate + H2O = 1D-myo-inositol 1,4-bisphosphate + phosphate</text>
        <dbReference type="Rhea" id="RHEA:19797"/>
        <dbReference type="ChEBI" id="CHEBI:15377"/>
        <dbReference type="ChEBI" id="CHEBI:43474"/>
        <dbReference type="ChEBI" id="CHEBI:58282"/>
        <dbReference type="ChEBI" id="CHEBI:203600"/>
        <dbReference type="EC" id="3.1.3.56"/>
    </reaction>
    <physiologicalReaction direction="left-to-right" evidence="12">
        <dbReference type="Rhea" id="RHEA:19798"/>
    </physiologicalReaction>
</comment>
<evidence type="ECO:0000256" key="8">
    <source>
        <dbReference type="ARBA" id="ARBA00022737"/>
    </source>
</evidence>